<proteinExistence type="predicted"/>
<dbReference type="AlphaFoldDB" id="A0A8B8BE85"/>
<reference evidence="4" key="1">
    <citation type="submission" date="2025-08" db="UniProtKB">
        <authorList>
            <consortium name="RefSeq"/>
        </authorList>
    </citation>
    <scope>IDENTIFICATION</scope>
    <source>
        <tissue evidence="4">Whole sample</tissue>
    </source>
</reference>
<accession>A0A8B8BE85</accession>
<dbReference type="PANTHER" id="PTHR26392:SF92">
    <property type="entry name" value="PROTEIN KINASE DOMAIN-CONTAINING PROTEIN"/>
    <property type="match status" value="1"/>
</dbReference>
<name>A0A8B8BE85_CRAVI</name>
<organism evidence="3 4">
    <name type="scientific">Crassostrea virginica</name>
    <name type="common">Eastern oyster</name>
    <dbReference type="NCBI Taxonomy" id="6565"/>
    <lineage>
        <taxon>Eukaryota</taxon>
        <taxon>Metazoa</taxon>
        <taxon>Spiralia</taxon>
        <taxon>Lophotrochozoa</taxon>
        <taxon>Mollusca</taxon>
        <taxon>Bivalvia</taxon>
        <taxon>Autobranchia</taxon>
        <taxon>Pteriomorphia</taxon>
        <taxon>Ostreida</taxon>
        <taxon>Ostreoidea</taxon>
        <taxon>Ostreidae</taxon>
        <taxon>Crassostrea</taxon>
    </lineage>
</organism>
<dbReference type="Proteomes" id="UP000694844">
    <property type="component" value="Chromosome 8"/>
</dbReference>
<keyword evidence="2" id="KW-1133">Transmembrane helix</keyword>
<keyword evidence="1" id="KW-0175">Coiled coil</keyword>
<keyword evidence="2" id="KW-0812">Transmembrane</keyword>
<evidence type="ECO:0000313" key="4">
    <source>
        <dbReference type="RefSeq" id="XP_022301316.1"/>
    </source>
</evidence>
<feature type="coiled-coil region" evidence="1">
    <location>
        <begin position="119"/>
        <end position="146"/>
    </location>
</feature>
<dbReference type="GeneID" id="111109476"/>
<evidence type="ECO:0000256" key="2">
    <source>
        <dbReference type="SAM" id="Phobius"/>
    </source>
</evidence>
<keyword evidence="2" id="KW-0472">Membrane</keyword>
<dbReference type="KEGG" id="cvn:111109476"/>
<gene>
    <name evidence="4" type="primary">LOC111109476</name>
</gene>
<evidence type="ECO:0000256" key="1">
    <source>
        <dbReference type="SAM" id="Coils"/>
    </source>
</evidence>
<feature type="coiled-coil region" evidence="1">
    <location>
        <begin position="341"/>
        <end position="368"/>
    </location>
</feature>
<evidence type="ECO:0000313" key="3">
    <source>
        <dbReference type="Proteomes" id="UP000694844"/>
    </source>
</evidence>
<dbReference type="PANTHER" id="PTHR26392">
    <property type="entry name" value="MITOGEN-ACTIVATED PROTEIN KINASE KINASE KINASE 7-RELATED"/>
    <property type="match status" value="1"/>
</dbReference>
<keyword evidence="3" id="KW-1185">Reference proteome</keyword>
<protein>
    <submittedName>
        <fullName evidence="4">Uncharacterized protein LOC111109476</fullName>
    </submittedName>
</protein>
<dbReference type="RefSeq" id="XP_022301316.1">
    <property type="nucleotide sequence ID" value="XM_022445608.1"/>
</dbReference>
<sequence length="397" mass="45852">MPCFCPDEAIFVLNKWDTILEEDHRRELIDITKEKLHELWEEIDDNNIFKLAAASEENKYRTMFEDFLKVLKNVIDKNENKRIKIHLDFLEKHLEECNRVVSTKLQFAGQTTTKSENSLYQAQKELKELENILKEAKSDLQRTFEFFVWNAADRLYRFIHTVNFKRDILSNTEKLTRLGIEEELKKRVERKISVWHGENIEHIFLETFLNIHGERFKKIHEKLHIIKDDMQGIKTPFTAYPRIAAALASSIGSSGTGILGSLVVSRFLGSPYAAVGVAAVGIVGGLLVAGLGALNLQDDFDTIRARAYTAIVDTLSMENIQKEMRASYEKDIKTVIQTFMEGELQKEINNLNKNIDTMLRHLDDYSKEEVALRSLRTKISYNIKELNVVARTKIRSI</sequence>
<feature type="transmembrane region" description="Helical" evidence="2">
    <location>
        <begin position="271"/>
        <end position="296"/>
    </location>
</feature>
<feature type="transmembrane region" description="Helical" evidence="2">
    <location>
        <begin position="243"/>
        <end position="265"/>
    </location>
</feature>